<evidence type="ECO:0000313" key="1">
    <source>
        <dbReference type="EMBL" id="ARB14977.1"/>
    </source>
</evidence>
<organism evidence="1 2">
    <name type="scientific">Caulobacter phage Ccr32</name>
    <dbReference type="NCBI Taxonomy" id="1959738"/>
    <lineage>
        <taxon>Viruses</taxon>
        <taxon>Duplodnaviria</taxon>
        <taxon>Heunggongvirae</taxon>
        <taxon>Uroviricota</taxon>
        <taxon>Caudoviricetes</taxon>
        <taxon>Jeanschmidtviridae</taxon>
        <taxon>Shapirovirus</taxon>
        <taxon>Shapirovirus cbk</taxon>
    </lineage>
</organism>
<proteinExistence type="predicted"/>
<evidence type="ECO:0000313" key="2">
    <source>
        <dbReference type="Proteomes" id="UP000222485"/>
    </source>
</evidence>
<accession>A0A1V0EDI7</accession>
<name>A0A1V0EDI7_9CAUD</name>
<reference evidence="2" key="1">
    <citation type="journal article" date="2017" name="Curr. Microbiol.">
        <title>Genomic Diversity of Type B3 Bacteriophages of Caulobacter crescentus.</title>
        <authorList>
            <person name="Ash K.T."/>
            <person name="Drake K.M."/>
            <person name="Gibbs W.S."/>
            <person name="Ely B."/>
        </authorList>
    </citation>
    <scope>NUCLEOTIDE SEQUENCE [LARGE SCALE GENOMIC DNA]</scope>
</reference>
<gene>
    <name evidence="1" type="ORF">Ccr32_gp058</name>
</gene>
<dbReference type="Proteomes" id="UP000222485">
    <property type="component" value="Genome"/>
</dbReference>
<protein>
    <submittedName>
        <fullName evidence="1">Uncharacterized protein</fullName>
    </submittedName>
</protein>
<sequence>MRHVTLTLDGPIAVGKSRLLRTIAFALEKTYPGKFAFTGDVVDCAPLAVNTIEPMTITVVEKTDGRAYPVTQAALLSAEAARELTAGLTSDELVAEISKAVGAAARAGLSRAVIGKDIVRGVSDWNGDANDTVIGRAAKQARAAGYAVKKGMDGDLVIEWKTKVAPPFAGYLDR</sequence>
<dbReference type="EMBL" id="KY555146">
    <property type="protein sequence ID" value="ARB14977.1"/>
    <property type="molecule type" value="Genomic_DNA"/>
</dbReference>